<evidence type="ECO:0000313" key="7">
    <source>
        <dbReference type="EMBL" id="SMC62661.1"/>
    </source>
</evidence>
<comment type="subcellular location">
    <subcellularLocation>
        <location evidence="1">Membrane</location>
        <topology evidence="1">Multi-pass membrane protein</topology>
    </subcellularLocation>
</comment>
<reference evidence="7 8" key="1">
    <citation type="submission" date="2017-04" db="EMBL/GenBank/DDBJ databases">
        <authorList>
            <person name="Afonso C.L."/>
            <person name="Miller P.J."/>
            <person name="Scott M.A."/>
            <person name="Spackman E."/>
            <person name="Goraichik I."/>
            <person name="Dimitrov K.M."/>
            <person name="Suarez D.L."/>
            <person name="Swayne D.E."/>
        </authorList>
    </citation>
    <scope>NUCLEOTIDE SEQUENCE [LARGE SCALE GENOMIC DNA]</scope>
    <source>
        <strain evidence="7 8">DSM 43828</strain>
    </source>
</reference>
<evidence type="ECO:0000256" key="2">
    <source>
        <dbReference type="ARBA" id="ARBA00022692"/>
    </source>
</evidence>
<accession>A0A1Y5X0D6</accession>
<feature type="transmembrane region" description="Helical" evidence="5">
    <location>
        <begin position="93"/>
        <end position="114"/>
    </location>
</feature>
<feature type="transmembrane region" description="Helical" evidence="5">
    <location>
        <begin position="150"/>
        <end position="172"/>
    </location>
</feature>
<dbReference type="InterPro" id="IPR013130">
    <property type="entry name" value="Fe3_Rdtase_TM_dom"/>
</dbReference>
<dbReference type="EMBL" id="FWXV01000001">
    <property type="protein sequence ID" value="SMC62661.1"/>
    <property type="molecule type" value="Genomic_DNA"/>
</dbReference>
<evidence type="ECO:0000313" key="8">
    <source>
        <dbReference type="Proteomes" id="UP000192674"/>
    </source>
</evidence>
<evidence type="ECO:0000256" key="5">
    <source>
        <dbReference type="SAM" id="Phobius"/>
    </source>
</evidence>
<dbReference type="Pfam" id="PF01794">
    <property type="entry name" value="Ferric_reduct"/>
    <property type="match status" value="1"/>
</dbReference>
<feature type="domain" description="Ferric oxidoreductase" evidence="6">
    <location>
        <begin position="17"/>
        <end position="138"/>
    </location>
</feature>
<keyword evidence="4 5" id="KW-0472">Membrane</keyword>
<evidence type="ECO:0000256" key="3">
    <source>
        <dbReference type="ARBA" id="ARBA00022989"/>
    </source>
</evidence>
<keyword evidence="3 5" id="KW-1133">Transmembrane helix</keyword>
<organism evidence="7 8">
    <name type="scientific">Kibdelosporangium aridum</name>
    <dbReference type="NCBI Taxonomy" id="2030"/>
    <lineage>
        <taxon>Bacteria</taxon>
        <taxon>Bacillati</taxon>
        <taxon>Actinomycetota</taxon>
        <taxon>Actinomycetes</taxon>
        <taxon>Pseudonocardiales</taxon>
        <taxon>Pseudonocardiaceae</taxon>
        <taxon>Kibdelosporangium</taxon>
    </lineage>
</organism>
<feature type="transmembrane region" description="Helical" evidence="5">
    <location>
        <begin position="12"/>
        <end position="36"/>
    </location>
</feature>
<proteinExistence type="predicted"/>
<name>A0A1Y5X0D6_KIBAR</name>
<dbReference type="GO" id="GO:0016020">
    <property type="term" value="C:membrane"/>
    <property type="evidence" value="ECO:0007669"/>
    <property type="project" value="UniProtKB-SubCell"/>
</dbReference>
<sequence>MTFLGESTYWYLARGSGLVSLVLFTVAFSLGLLTAGRVSSRRWPRFVTESLHRSISLSSLIFLTVHVASVVLDTYVSIGILEVFVPFVGSYKPMYLGLGAIALDLILVLALTGVLRTRMPYRAWRLIHWAAYISWPVAVVHTIGIGTDQLWSLITIGASVAVVLGCGSLRVVSLRRRSL</sequence>
<feature type="transmembrane region" description="Helical" evidence="5">
    <location>
        <begin position="126"/>
        <end position="144"/>
    </location>
</feature>
<keyword evidence="2 5" id="KW-0812">Transmembrane</keyword>
<dbReference type="AlphaFoldDB" id="A0A1Y5X0D6"/>
<evidence type="ECO:0000256" key="1">
    <source>
        <dbReference type="ARBA" id="ARBA00004141"/>
    </source>
</evidence>
<keyword evidence="8" id="KW-1185">Reference proteome</keyword>
<dbReference type="Proteomes" id="UP000192674">
    <property type="component" value="Unassembled WGS sequence"/>
</dbReference>
<dbReference type="RefSeq" id="WP_160096325.1">
    <property type="nucleotide sequence ID" value="NZ_FWXV01000001.1"/>
</dbReference>
<evidence type="ECO:0000256" key="4">
    <source>
        <dbReference type="ARBA" id="ARBA00023136"/>
    </source>
</evidence>
<protein>
    <submittedName>
        <fullName evidence="7">Ferric reductase like transmembrane component</fullName>
    </submittedName>
</protein>
<gene>
    <name evidence="7" type="ORF">SAMN05661093_01025</name>
</gene>
<evidence type="ECO:0000259" key="6">
    <source>
        <dbReference type="Pfam" id="PF01794"/>
    </source>
</evidence>
<feature type="transmembrane region" description="Helical" evidence="5">
    <location>
        <begin position="57"/>
        <end position="81"/>
    </location>
</feature>
<dbReference type="OrthoDB" id="4827239at2"/>